<proteinExistence type="predicted"/>
<dbReference type="EMBL" id="JBHTEK010000004">
    <property type="protein sequence ID" value="MFC7670901.1"/>
    <property type="molecule type" value="Genomic_DNA"/>
</dbReference>
<accession>A0ABW2UFL7</accession>
<gene>
    <name evidence="3" type="ORF">ACFQT0_28555</name>
</gene>
<dbReference type="RefSeq" id="WP_380206681.1">
    <property type="nucleotide sequence ID" value="NZ_JBHTEK010000004.1"/>
</dbReference>
<evidence type="ECO:0000259" key="2">
    <source>
        <dbReference type="Pfam" id="PF13438"/>
    </source>
</evidence>
<protein>
    <submittedName>
        <fullName evidence="3">DUF4113 domain-containing protein</fullName>
    </submittedName>
</protein>
<dbReference type="Proteomes" id="UP001596513">
    <property type="component" value="Unassembled WGS sequence"/>
</dbReference>
<sequence>MKVKRPGLMASLDDLNRRFGRGTVRVALAVLPPASGVVPFGHSGRGKHSGAHRPRR</sequence>
<reference evidence="4" key="1">
    <citation type="journal article" date="2019" name="Int. J. Syst. Evol. Microbiol.">
        <title>The Global Catalogue of Microorganisms (GCM) 10K type strain sequencing project: providing services to taxonomists for standard genome sequencing and annotation.</title>
        <authorList>
            <consortium name="The Broad Institute Genomics Platform"/>
            <consortium name="The Broad Institute Genome Sequencing Center for Infectious Disease"/>
            <person name="Wu L."/>
            <person name="Ma J."/>
        </authorList>
    </citation>
    <scope>NUCLEOTIDE SEQUENCE [LARGE SCALE GENOMIC DNA]</scope>
    <source>
        <strain evidence="4">JCM 19635</strain>
    </source>
</reference>
<evidence type="ECO:0000313" key="4">
    <source>
        <dbReference type="Proteomes" id="UP001596513"/>
    </source>
</evidence>
<feature type="compositionally biased region" description="Basic residues" evidence="1">
    <location>
        <begin position="44"/>
        <end position="56"/>
    </location>
</feature>
<comment type="caution">
    <text evidence="3">The sequence shown here is derived from an EMBL/GenBank/DDBJ whole genome shotgun (WGS) entry which is preliminary data.</text>
</comment>
<name>A0ABW2UFL7_9BACT</name>
<evidence type="ECO:0000313" key="3">
    <source>
        <dbReference type="EMBL" id="MFC7670901.1"/>
    </source>
</evidence>
<keyword evidence="4" id="KW-1185">Reference proteome</keyword>
<dbReference type="Pfam" id="PF13438">
    <property type="entry name" value="DUF4113"/>
    <property type="match status" value="1"/>
</dbReference>
<feature type="domain" description="DUF4113" evidence="2">
    <location>
        <begin position="8"/>
        <end position="29"/>
    </location>
</feature>
<evidence type="ECO:0000256" key="1">
    <source>
        <dbReference type="SAM" id="MobiDB-lite"/>
    </source>
</evidence>
<feature type="region of interest" description="Disordered" evidence="1">
    <location>
        <begin position="37"/>
        <end position="56"/>
    </location>
</feature>
<organism evidence="3 4">
    <name type="scientific">Hymenobacter humi</name>
    <dbReference type="NCBI Taxonomy" id="1411620"/>
    <lineage>
        <taxon>Bacteria</taxon>
        <taxon>Pseudomonadati</taxon>
        <taxon>Bacteroidota</taxon>
        <taxon>Cytophagia</taxon>
        <taxon>Cytophagales</taxon>
        <taxon>Hymenobacteraceae</taxon>
        <taxon>Hymenobacter</taxon>
    </lineage>
</organism>
<dbReference type="InterPro" id="IPR025188">
    <property type="entry name" value="DUF4113"/>
</dbReference>